<dbReference type="RefSeq" id="WP_345148655.1">
    <property type="nucleotide sequence ID" value="NZ_BAABEO010000008.1"/>
</dbReference>
<evidence type="ECO:0000313" key="2">
    <source>
        <dbReference type="Proteomes" id="UP001500752"/>
    </source>
</evidence>
<accession>A0ABP7BZ40</accession>
<evidence type="ECO:0000313" key="1">
    <source>
        <dbReference type="EMBL" id="GAA3672054.1"/>
    </source>
</evidence>
<dbReference type="Gene3D" id="1.25.40.10">
    <property type="entry name" value="Tetratricopeptide repeat domain"/>
    <property type="match status" value="1"/>
</dbReference>
<reference evidence="2" key="1">
    <citation type="journal article" date="2019" name="Int. J. Syst. Evol. Microbiol.">
        <title>The Global Catalogue of Microorganisms (GCM) 10K type strain sequencing project: providing services to taxonomists for standard genome sequencing and annotation.</title>
        <authorList>
            <consortium name="The Broad Institute Genomics Platform"/>
            <consortium name="The Broad Institute Genome Sequencing Center for Infectious Disease"/>
            <person name="Wu L."/>
            <person name="Ma J."/>
        </authorList>
    </citation>
    <scope>NUCLEOTIDE SEQUENCE [LARGE SCALE GENOMIC DNA]</scope>
    <source>
        <strain evidence="2">JCM 30742</strain>
    </source>
</reference>
<gene>
    <name evidence="1" type="ORF">GCM10023081_08020</name>
</gene>
<protein>
    <submittedName>
        <fullName evidence="1">Uncharacterized protein</fullName>
    </submittedName>
</protein>
<organism evidence="1 2">
    <name type="scientific">Arthrobacter ginkgonis</name>
    <dbReference type="NCBI Taxonomy" id="1630594"/>
    <lineage>
        <taxon>Bacteria</taxon>
        <taxon>Bacillati</taxon>
        <taxon>Actinomycetota</taxon>
        <taxon>Actinomycetes</taxon>
        <taxon>Micrococcales</taxon>
        <taxon>Micrococcaceae</taxon>
        <taxon>Arthrobacter</taxon>
    </lineage>
</organism>
<proteinExistence type="predicted"/>
<keyword evidence="2" id="KW-1185">Reference proteome</keyword>
<name>A0ABP7BZ40_9MICC</name>
<comment type="caution">
    <text evidence="1">The sequence shown here is derived from an EMBL/GenBank/DDBJ whole genome shotgun (WGS) entry which is preliminary data.</text>
</comment>
<dbReference type="InterPro" id="IPR011990">
    <property type="entry name" value="TPR-like_helical_dom_sf"/>
</dbReference>
<dbReference type="EMBL" id="BAABEO010000008">
    <property type="protein sequence ID" value="GAA3672054.1"/>
    <property type="molecule type" value="Genomic_DNA"/>
</dbReference>
<sequence length="328" mass="35275">MHPPPVPGDLRGIEAFLRRAQREGDPDAVIRAARQGAETAREANNAALEWQFDQALADALHALDSYPEMLEVAQRMTTSTASAADGALRAKSLVLESIALRCQGRFVPASDRARQALELLDSASKQAETRAQAFQSLIAALVESGRIQEAWDQQADLALLLSSGFDGQTAGKGFWTLGNLAFLVGEIDRGLDYHARASSLLSPANDIQLWARFNRASADLQLQAGVAIEQTRDCIDRAVLAHEVMSPTEMDRVALAVTRARWGLAVNDLAEADEVLGTELAEVSDPAAAYMVPAYRVWGAVLEGLDDPAAARKFAEADRLEALADGEG</sequence>
<dbReference type="Proteomes" id="UP001500752">
    <property type="component" value="Unassembled WGS sequence"/>
</dbReference>